<dbReference type="Gene3D" id="2.120.10.30">
    <property type="entry name" value="TolB, C-terminal domain"/>
    <property type="match status" value="1"/>
</dbReference>
<organism evidence="2 3">
    <name type="scientific">Actinoalloteichus hymeniacidonis</name>
    <dbReference type="NCBI Taxonomy" id="340345"/>
    <lineage>
        <taxon>Bacteria</taxon>
        <taxon>Bacillati</taxon>
        <taxon>Actinomycetota</taxon>
        <taxon>Actinomycetes</taxon>
        <taxon>Pseudonocardiales</taxon>
        <taxon>Pseudonocardiaceae</taxon>
        <taxon>Actinoalloteichus</taxon>
    </lineage>
</organism>
<dbReference type="SUPFAM" id="SSF69322">
    <property type="entry name" value="Tricorn protease domain 2"/>
    <property type="match status" value="1"/>
</dbReference>
<proteinExistence type="predicted"/>
<dbReference type="PANTHER" id="PTHR43056">
    <property type="entry name" value="PEPTIDASE S9 PROLYL OLIGOPEPTIDASE"/>
    <property type="match status" value="1"/>
</dbReference>
<evidence type="ECO:0000259" key="1">
    <source>
        <dbReference type="Pfam" id="PF00326"/>
    </source>
</evidence>
<keyword evidence="2" id="KW-0378">Hydrolase</keyword>
<keyword evidence="3" id="KW-1185">Reference proteome</keyword>
<evidence type="ECO:0000313" key="3">
    <source>
        <dbReference type="Proteomes" id="UP000095210"/>
    </source>
</evidence>
<dbReference type="InterPro" id="IPR011042">
    <property type="entry name" value="6-blade_b-propeller_TolB-like"/>
</dbReference>
<dbReference type="Gene3D" id="3.40.50.1820">
    <property type="entry name" value="alpha/beta hydrolase"/>
    <property type="match status" value="1"/>
</dbReference>
<sequence>MLTADLHFGEVWWTESRPEEGGRVALIRRAADGRTLEVLGAPWNVRNRVHEYGGKPWAVFAGDGGKQVAFTHWDDQRVYVLALDEPDAIPKPVSPAPERPHGYRYSDLVAGPDGREVWCVRETVIGDSRVDVRRDLVALPVAGTAAQDADAVRVLTATHHFLTAPRPSPDGRHVAWIGWEHPAMPWDGTELCVAEITEDGFGPHRVLAGGPSESVCQLRWTDDDALDVLTDPTGWWNPHRVRLDGTSTPLLDAEVEIGGPLWQLGASWFAPLGDGRHVVLRGGRPALFDESDHSLVDIETPLTAWRASLACDGHTIVGVAGGPHSKPAVVALDVETLTPQILTGQPEGLPDAAYLPLPEARVFTGPDGQRIPAAVYPPTNPDFAAPDGELPPYLVHVHGGPTGQHSTVLDPTIAYFTSRGIGVVAVDYGGSSGYGRAFRERLRESWGEVDVADCAAVAQALADEGTADPARLAIRGGSAGGWTTAASLTTVSVYRCGTALFPILDLEGWSGSGGETHDFESRYLDSLVGPLPETAQRYRDRSPIHHVDRLAGPILLLQGLEDEICPPEQSDRFAAQLEGRGIPFAYLTFEGEQHGFRRFETVQTALRAELSFYAQTLGFQVSGVPTLQLRR</sequence>
<dbReference type="InterPro" id="IPR029058">
    <property type="entry name" value="AB_hydrolase_fold"/>
</dbReference>
<dbReference type="GO" id="GO:0004177">
    <property type="term" value="F:aminopeptidase activity"/>
    <property type="evidence" value="ECO:0007669"/>
    <property type="project" value="UniProtKB-KW"/>
</dbReference>
<keyword evidence="2" id="KW-0645">Protease</keyword>
<evidence type="ECO:0000313" key="2">
    <source>
        <dbReference type="EMBL" id="AOS63439.1"/>
    </source>
</evidence>
<dbReference type="AlphaFoldDB" id="A0AAC9HQ44"/>
<reference evidence="3" key="1">
    <citation type="submission" date="2016-03" db="EMBL/GenBank/DDBJ databases">
        <title>Complete genome sequence of the type strain Actinoalloteichus hymeniacidonis DSM 45092.</title>
        <authorList>
            <person name="Schaffert L."/>
            <person name="Albersmeier A."/>
            <person name="Winkler A."/>
            <person name="Kalinowski J."/>
            <person name="Zotchev S."/>
            <person name="Ruckert C."/>
        </authorList>
    </citation>
    <scope>NUCLEOTIDE SEQUENCE [LARGE SCALE GENOMIC DNA]</scope>
    <source>
        <strain evidence="3">HPA177(T) (DSM 45092(T))</strain>
    </source>
</reference>
<keyword evidence="2" id="KW-0031">Aminopeptidase</keyword>
<dbReference type="Proteomes" id="UP000095210">
    <property type="component" value="Chromosome"/>
</dbReference>
<dbReference type="GO" id="GO:0008236">
    <property type="term" value="F:serine-type peptidase activity"/>
    <property type="evidence" value="ECO:0007669"/>
    <property type="project" value="InterPro"/>
</dbReference>
<protein>
    <submittedName>
        <fullName evidence="2">Dipeptidyl aminopeptidase/acylaminoacyl peptidase</fullName>
    </submittedName>
</protein>
<gene>
    <name evidence="2" type="ORF">TL08_13125</name>
</gene>
<dbReference type="GO" id="GO:0006508">
    <property type="term" value="P:proteolysis"/>
    <property type="evidence" value="ECO:0007669"/>
    <property type="project" value="InterPro"/>
</dbReference>
<dbReference type="EMBL" id="CP014859">
    <property type="protein sequence ID" value="AOS63439.1"/>
    <property type="molecule type" value="Genomic_DNA"/>
</dbReference>
<dbReference type="PANTHER" id="PTHR43056:SF5">
    <property type="entry name" value="PEPTIDASE S9 PROLYL OLIGOPEPTIDASE CATALYTIC DOMAIN-CONTAINING PROTEIN"/>
    <property type="match status" value="1"/>
</dbReference>
<feature type="domain" description="Peptidase S9 prolyl oligopeptidase catalytic" evidence="1">
    <location>
        <begin position="412"/>
        <end position="618"/>
    </location>
</feature>
<dbReference type="Pfam" id="PF00326">
    <property type="entry name" value="Peptidase_S9"/>
    <property type="match status" value="1"/>
</dbReference>
<dbReference type="KEGG" id="ahm:TL08_13125"/>
<dbReference type="SUPFAM" id="SSF53474">
    <property type="entry name" value="alpha/beta-Hydrolases"/>
    <property type="match status" value="1"/>
</dbReference>
<accession>A0AAC9HQ44</accession>
<dbReference type="InterPro" id="IPR050585">
    <property type="entry name" value="Xaa-Pro_dipeptidyl-ppase/CocE"/>
</dbReference>
<dbReference type="InterPro" id="IPR001375">
    <property type="entry name" value="Peptidase_S9_cat"/>
</dbReference>
<name>A0AAC9HQ44_9PSEU</name>